<dbReference type="Proteomes" id="UP000193467">
    <property type="component" value="Unassembled WGS sequence"/>
</dbReference>
<dbReference type="FunCoup" id="A0A1Y2EQN3">
    <property type="interactions" value="55"/>
</dbReference>
<evidence type="ECO:0000256" key="4">
    <source>
        <dbReference type="SAM" id="MobiDB-lite"/>
    </source>
</evidence>
<feature type="repeat" description="WD" evidence="3">
    <location>
        <begin position="123"/>
        <end position="158"/>
    </location>
</feature>
<evidence type="ECO:0000256" key="1">
    <source>
        <dbReference type="ARBA" id="ARBA00022574"/>
    </source>
</evidence>
<feature type="compositionally biased region" description="Basic and acidic residues" evidence="4">
    <location>
        <begin position="358"/>
        <end position="381"/>
    </location>
</feature>
<dbReference type="GO" id="GO:0005737">
    <property type="term" value="C:cytoplasm"/>
    <property type="evidence" value="ECO:0007669"/>
    <property type="project" value="TreeGrafter"/>
</dbReference>
<keyword evidence="2" id="KW-0677">Repeat</keyword>
<dbReference type="EMBL" id="MCGR01000044">
    <property type="protein sequence ID" value="ORY73842.1"/>
    <property type="molecule type" value="Genomic_DNA"/>
</dbReference>
<feature type="region of interest" description="Disordered" evidence="4">
    <location>
        <begin position="357"/>
        <end position="447"/>
    </location>
</feature>
<dbReference type="OrthoDB" id="2414538at2759"/>
<dbReference type="Gene3D" id="2.130.10.10">
    <property type="entry name" value="YVTN repeat-like/Quinoprotein amine dehydrogenase"/>
    <property type="match status" value="3"/>
</dbReference>
<sequence length="649" mass="70712">MWAPLEGNSFLELPSLSLAPPNRPVKQLYSNILAAPSWPPRLSLLATLGDPHPTTSGHRVAREAWGSTGCVNALDWEQGGEGRLASAGDDTKICIWKPGVDPSTSDDSATSPSLHLGLTEVIDTGHRANIFSVKWAPYTPTRLFSCAGDSTVRVYDLSLSSNPTLNSSTVFHSTSDSAHPPWTHHEAASACTRVLRCHTSRVKRVSTENSPDVFLTCSEDGTVRQHDLRMTHTCRRPGMRSDEAACGSPLVEYQGLSLYSLSVSKQRPHLFVVAGTAPYAFLHDRRMLREPMKRDWGIEASDDDLTQCVRRFGVPKEDGKGEASITKHVVATKLSSSNPRDLLVSYSGAGVFLFDTDADPHVPPERVAAPDEAKSKEKEDNDVMLGSDDESTESPSTVPEKRPREDDGSDQESSPSTGLHLGEAAAATEEEEGERAGTDDSGDDSDDEEAFARLDRFRSYHSDVPLIAPRREYTGHRNETTVKDVNFAFGNDSFVVSGSDDGNWFVWDKESEELVGIIEGDGSVVNVLQSHPRLPLIAISGIDPTVKIFGPTSNHEERGNLVEKSEEIIARNRNEEGRQSGNIMSVRCWSLSSSCSSSTLMLPNVQARQMMALLLARVPPGMQGRVRVALQGEDDGEETEGEAGDCTVM</sequence>
<dbReference type="InParanoid" id="A0A1Y2EQN3"/>
<gene>
    <name evidence="5" type="ORF">BCR35DRAFT_268563</name>
</gene>
<reference evidence="5 6" key="1">
    <citation type="submission" date="2016-07" db="EMBL/GenBank/DDBJ databases">
        <title>Pervasive Adenine N6-methylation of Active Genes in Fungi.</title>
        <authorList>
            <consortium name="DOE Joint Genome Institute"/>
            <person name="Mondo S.J."/>
            <person name="Dannebaum R.O."/>
            <person name="Kuo R.C."/>
            <person name="Labutti K."/>
            <person name="Haridas S."/>
            <person name="Kuo A."/>
            <person name="Salamov A."/>
            <person name="Ahrendt S.R."/>
            <person name="Lipzen A."/>
            <person name="Sullivan W."/>
            <person name="Andreopoulos W.B."/>
            <person name="Clum A."/>
            <person name="Lindquist E."/>
            <person name="Daum C."/>
            <person name="Ramamoorthy G.K."/>
            <person name="Gryganskyi A."/>
            <person name="Culley D."/>
            <person name="Magnuson J.K."/>
            <person name="James T.Y."/>
            <person name="O'Malley M.A."/>
            <person name="Stajich J.E."/>
            <person name="Spatafora J.W."/>
            <person name="Visel A."/>
            <person name="Grigoriev I.V."/>
        </authorList>
    </citation>
    <scope>NUCLEOTIDE SEQUENCE [LARGE SCALE GENOMIC DNA]</scope>
    <source>
        <strain evidence="5 6">62-1032</strain>
    </source>
</reference>
<name>A0A1Y2EQN3_9BASI</name>
<organism evidence="5 6">
    <name type="scientific">Leucosporidium creatinivorum</name>
    <dbReference type="NCBI Taxonomy" id="106004"/>
    <lineage>
        <taxon>Eukaryota</taxon>
        <taxon>Fungi</taxon>
        <taxon>Dikarya</taxon>
        <taxon>Basidiomycota</taxon>
        <taxon>Pucciniomycotina</taxon>
        <taxon>Microbotryomycetes</taxon>
        <taxon>Leucosporidiales</taxon>
        <taxon>Leucosporidium</taxon>
    </lineage>
</organism>
<dbReference type="Pfam" id="PF00400">
    <property type="entry name" value="WD40"/>
    <property type="match status" value="4"/>
</dbReference>
<dbReference type="GO" id="GO:0080008">
    <property type="term" value="C:Cul4-RING E3 ubiquitin ligase complex"/>
    <property type="evidence" value="ECO:0007669"/>
    <property type="project" value="TreeGrafter"/>
</dbReference>
<evidence type="ECO:0000256" key="2">
    <source>
        <dbReference type="ARBA" id="ARBA00022737"/>
    </source>
</evidence>
<dbReference type="InterPro" id="IPR036322">
    <property type="entry name" value="WD40_repeat_dom_sf"/>
</dbReference>
<dbReference type="InterPro" id="IPR015943">
    <property type="entry name" value="WD40/YVTN_repeat-like_dom_sf"/>
</dbReference>
<dbReference type="SMART" id="SM00320">
    <property type="entry name" value="WD40"/>
    <property type="match status" value="5"/>
</dbReference>
<dbReference type="InterPro" id="IPR045151">
    <property type="entry name" value="DCAF8"/>
</dbReference>
<proteinExistence type="predicted"/>
<dbReference type="PANTHER" id="PTHR15574">
    <property type="entry name" value="WD REPEAT DOMAIN-CONTAINING FAMILY"/>
    <property type="match status" value="1"/>
</dbReference>
<evidence type="ECO:0000256" key="3">
    <source>
        <dbReference type="PROSITE-ProRule" id="PRU00221"/>
    </source>
</evidence>
<keyword evidence="6" id="KW-1185">Reference proteome</keyword>
<comment type="caution">
    <text evidence="5">The sequence shown here is derived from an EMBL/GenBank/DDBJ whole genome shotgun (WGS) entry which is preliminary data.</text>
</comment>
<dbReference type="SUPFAM" id="SSF50978">
    <property type="entry name" value="WD40 repeat-like"/>
    <property type="match status" value="1"/>
</dbReference>
<dbReference type="AlphaFoldDB" id="A0A1Y2EQN3"/>
<protein>
    <submittedName>
        <fullName evidence="5">WD40-repeat-containing domain protein</fullName>
    </submittedName>
</protein>
<dbReference type="PANTHER" id="PTHR15574:SF40">
    <property type="entry name" value="WD AND TETRATRICOPEPTIDE REPEATS PROTEIN 1"/>
    <property type="match status" value="1"/>
</dbReference>
<dbReference type="PROSITE" id="PS50082">
    <property type="entry name" value="WD_REPEATS_2"/>
    <property type="match status" value="1"/>
</dbReference>
<accession>A0A1Y2EQN3</accession>
<evidence type="ECO:0000313" key="6">
    <source>
        <dbReference type="Proteomes" id="UP000193467"/>
    </source>
</evidence>
<evidence type="ECO:0000313" key="5">
    <source>
        <dbReference type="EMBL" id="ORY73842.1"/>
    </source>
</evidence>
<dbReference type="InterPro" id="IPR001680">
    <property type="entry name" value="WD40_rpt"/>
</dbReference>
<keyword evidence="1 3" id="KW-0853">WD repeat</keyword>
<dbReference type="STRING" id="106004.A0A1Y2EQN3"/>
<dbReference type="GO" id="GO:0045717">
    <property type="term" value="P:negative regulation of fatty acid biosynthetic process"/>
    <property type="evidence" value="ECO:0007669"/>
    <property type="project" value="TreeGrafter"/>
</dbReference>